<feature type="domain" description="Cytochrome b561 bacterial/Ni-hydrogenase" evidence="7">
    <location>
        <begin position="12"/>
        <end position="192"/>
    </location>
</feature>
<evidence type="ECO:0000313" key="8">
    <source>
        <dbReference type="EMBL" id="SJZ67004.1"/>
    </source>
</evidence>
<evidence type="ECO:0000256" key="2">
    <source>
        <dbReference type="ARBA" id="ARBA00022475"/>
    </source>
</evidence>
<organism evidence="8 9">
    <name type="scientific">Carboxydocella sporoproducens DSM 16521</name>
    <dbReference type="NCBI Taxonomy" id="1121270"/>
    <lineage>
        <taxon>Bacteria</taxon>
        <taxon>Bacillati</taxon>
        <taxon>Bacillota</taxon>
        <taxon>Clostridia</taxon>
        <taxon>Eubacteriales</taxon>
        <taxon>Clostridiales Family XVI. Incertae Sedis</taxon>
        <taxon>Carboxydocella</taxon>
    </lineage>
</organism>
<dbReference type="InterPro" id="IPR016174">
    <property type="entry name" value="Di-haem_cyt_TM"/>
</dbReference>
<dbReference type="RefSeq" id="WP_078664728.1">
    <property type="nucleotide sequence ID" value="NZ_FUXM01000004.1"/>
</dbReference>
<keyword evidence="2" id="KW-1003">Cell membrane</keyword>
<dbReference type="Pfam" id="PF01292">
    <property type="entry name" value="Ni_hydr_CYTB"/>
    <property type="match status" value="1"/>
</dbReference>
<dbReference type="GO" id="GO:0022904">
    <property type="term" value="P:respiratory electron transport chain"/>
    <property type="evidence" value="ECO:0007669"/>
    <property type="project" value="InterPro"/>
</dbReference>
<comment type="subcellular location">
    <subcellularLocation>
        <location evidence="1">Cell membrane</location>
        <topology evidence="1">Multi-pass membrane protein</topology>
    </subcellularLocation>
</comment>
<dbReference type="EMBL" id="FUXM01000004">
    <property type="protein sequence ID" value="SJZ67004.1"/>
    <property type="molecule type" value="Genomic_DNA"/>
</dbReference>
<keyword evidence="4 6" id="KW-1133">Transmembrane helix</keyword>
<accession>A0A1T4MJS2</accession>
<proteinExistence type="predicted"/>
<reference evidence="9" key="1">
    <citation type="submission" date="2017-02" db="EMBL/GenBank/DDBJ databases">
        <authorList>
            <person name="Varghese N."/>
            <person name="Submissions S."/>
        </authorList>
    </citation>
    <scope>NUCLEOTIDE SEQUENCE [LARGE SCALE GENOMIC DNA]</scope>
    <source>
        <strain evidence="9">DSM 16521</strain>
    </source>
</reference>
<dbReference type="Gene3D" id="1.20.950.20">
    <property type="entry name" value="Transmembrane di-heme cytochromes, Chain C"/>
    <property type="match status" value="1"/>
</dbReference>
<gene>
    <name evidence="8" type="ORF">SAMN02745885_00602</name>
</gene>
<dbReference type="InterPro" id="IPR011577">
    <property type="entry name" value="Cyt_b561_bac/Ni-Hgenase"/>
</dbReference>
<feature type="transmembrane region" description="Helical" evidence="6">
    <location>
        <begin position="60"/>
        <end position="83"/>
    </location>
</feature>
<dbReference type="Proteomes" id="UP000189933">
    <property type="component" value="Unassembled WGS sequence"/>
</dbReference>
<keyword evidence="3 6" id="KW-0812">Transmembrane</keyword>
<dbReference type="AlphaFoldDB" id="A0A1T4MJS2"/>
<dbReference type="SUPFAM" id="SSF81342">
    <property type="entry name" value="Transmembrane di-heme cytochromes"/>
    <property type="match status" value="1"/>
</dbReference>
<evidence type="ECO:0000313" key="9">
    <source>
        <dbReference type="Proteomes" id="UP000189933"/>
    </source>
</evidence>
<evidence type="ECO:0000256" key="4">
    <source>
        <dbReference type="ARBA" id="ARBA00022989"/>
    </source>
</evidence>
<evidence type="ECO:0000256" key="3">
    <source>
        <dbReference type="ARBA" id="ARBA00022692"/>
    </source>
</evidence>
<dbReference type="GO" id="GO:0009055">
    <property type="term" value="F:electron transfer activity"/>
    <property type="evidence" value="ECO:0007669"/>
    <property type="project" value="InterPro"/>
</dbReference>
<evidence type="ECO:0000256" key="5">
    <source>
        <dbReference type="ARBA" id="ARBA00023136"/>
    </source>
</evidence>
<dbReference type="OrthoDB" id="9814800at2"/>
<dbReference type="GO" id="GO:0005886">
    <property type="term" value="C:plasma membrane"/>
    <property type="evidence" value="ECO:0007669"/>
    <property type="project" value="UniProtKB-SubCell"/>
</dbReference>
<evidence type="ECO:0000259" key="7">
    <source>
        <dbReference type="Pfam" id="PF01292"/>
    </source>
</evidence>
<sequence length="255" mass="29905">MEKRHYRAAVRRWNLHQRIHHIGMFSTFILCTITGLPIKWHDNSLSLALARWFGGPDTMLNIHIGSGLTMIAVSIYHLVWMFYKMLVKKDLGWAIMPALKDVTDLVQHLKYQLGFTDQPARFDRYSYKEKFDYWAVFWGMFIIGGSGIFMMMPEWGAALMPRWLIDCWRIGHSDEAVLAILAIFVWHFYNVHFNPDFFPGSTTWFNGLMDIRVMEHEHPLELERIKKEQEKIILIPEEGQEGEAWPSSNTVATKV</sequence>
<evidence type="ECO:0000256" key="6">
    <source>
        <dbReference type="SAM" id="Phobius"/>
    </source>
</evidence>
<keyword evidence="9" id="KW-1185">Reference proteome</keyword>
<evidence type="ECO:0000256" key="1">
    <source>
        <dbReference type="ARBA" id="ARBA00004651"/>
    </source>
</evidence>
<feature type="transmembrane region" description="Helical" evidence="6">
    <location>
        <begin position="170"/>
        <end position="189"/>
    </location>
</feature>
<keyword evidence="5 6" id="KW-0472">Membrane</keyword>
<feature type="transmembrane region" description="Helical" evidence="6">
    <location>
        <begin position="21"/>
        <end position="40"/>
    </location>
</feature>
<name>A0A1T4MJS2_9FIRM</name>
<feature type="transmembrane region" description="Helical" evidence="6">
    <location>
        <begin position="131"/>
        <end position="150"/>
    </location>
</feature>
<protein>
    <submittedName>
        <fullName evidence="8">Cytochrome b subunit of formate dehydrogenase</fullName>
    </submittedName>
</protein>